<sequence>MLCDERLSDVAFELLDVLAELEAFGVSESSSGREQAPPDVEPEMGVVMPPYRPGIVAVAPIQPGANARPDRH</sequence>
<dbReference type="AlphaFoldDB" id="A0A0K1Q7C2"/>
<name>A0A0K1Q7C2_9BACT</name>
<gene>
    <name evidence="1" type="ORF">AKJ09_08306</name>
</gene>
<proteinExistence type="predicted"/>
<accession>A0A0K1Q7C2</accession>
<dbReference type="Proteomes" id="UP000064967">
    <property type="component" value="Chromosome"/>
</dbReference>
<dbReference type="STRING" id="1391654.AKJ09_08306"/>
<evidence type="ECO:0000313" key="1">
    <source>
        <dbReference type="EMBL" id="AKV01643.1"/>
    </source>
</evidence>
<dbReference type="KEGG" id="llu:AKJ09_08306"/>
<reference evidence="1 2" key="1">
    <citation type="submission" date="2015-08" db="EMBL/GenBank/DDBJ databases">
        <authorList>
            <person name="Babu N.S."/>
            <person name="Beckwith C.J."/>
            <person name="Beseler K.G."/>
            <person name="Brison A."/>
            <person name="Carone J.V."/>
            <person name="Caskin T.P."/>
            <person name="Diamond M."/>
            <person name="Durham M.E."/>
            <person name="Foxe J.M."/>
            <person name="Go M."/>
            <person name="Henderson B.A."/>
            <person name="Jones I.B."/>
            <person name="McGettigan J.A."/>
            <person name="Micheletti S.J."/>
            <person name="Nasrallah M.E."/>
            <person name="Ortiz D."/>
            <person name="Piller C.R."/>
            <person name="Privatt S.R."/>
            <person name="Schneider S.L."/>
            <person name="Sharp S."/>
            <person name="Smith T.C."/>
            <person name="Stanton J.D."/>
            <person name="Ullery H.E."/>
            <person name="Wilson R.J."/>
            <person name="Serrano M.G."/>
            <person name="Buck G."/>
            <person name="Lee V."/>
            <person name="Wang Y."/>
            <person name="Carvalho R."/>
            <person name="Voegtly L."/>
            <person name="Shi R."/>
            <person name="Duckworth R."/>
            <person name="Johnson A."/>
            <person name="Loviza R."/>
            <person name="Walstead R."/>
            <person name="Shah Z."/>
            <person name="Kiflezghi M."/>
            <person name="Wade K."/>
            <person name="Ball S.L."/>
            <person name="Bradley K.W."/>
            <person name="Asai D.J."/>
            <person name="Bowman C.A."/>
            <person name="Russell D.A."/>
            <person name="Pope W.H."/>
            <person name="Jacobs-Sera D."/>
            <person name="Hendrix R.W."/>
            <person name="Hatfull G.F."/>
        </authorList>
    </citation>
    <scope>NUCLEOTIDE SEQUENCE [LARGE SCALE GENOMIC DNA]</scope>
    <source>
        <strain evidence="1 2">DSM 27648</strain>
    </source>
</reference>
<dbReference type="EMBL" id="CP012333">
    <property type="protein sequence ID" value="AKV01643.1"/>
    <property type="molecule type" value="Genomic_DNA"/>
</dbReference>
<protein>
    <submittedName>
        <fullName evidence="1">Uncharacterized protein</fullName>
    </submittedName>
</protein>
<evidence type="ECO:0000313" key="2">
    <source>
        <dbReference type="Proteomes" id="UP000064967"/>
    </source>
</evidence>
<organism evidence="1 2">
    <name type="scientific">Labilithrix luteola</name>
    <dbReference type="NCBI Taxonomy" id="1391654"/>
    <lineage>
        <taxon>Bacteria</taxon>
        <taxon>Pseudomonadati</taxon>
        <taxon>Myxococcota</taxon>
        <taxon>Polyangia</taxon>
        <taxon>Polyangiales</taxon>
        <taxon>Labilitrichaceae</taxon>
        <taxon>Labilithrix</taxon>
    </lineage>
</organism>
<keyword evidence="2" id="KW-1185">Reference proteome</keyword>